<protein>
    <recommendedName>
        <fullName evidence="1">Trafficking protein particle complex subunit 13 N-terminal domain-containing protein</fullName>
    </recommendedName>
</protein>
<name>A0A1C6YFQ3_PLACE</name>
<dbReference type="GO" id="GO:1990072">
    <property type="term" value="C:TRAPPIII protein complex"/>
    <property type="evidence" value="ECO:0007669"/>
    <property type="project" value="TreeGrafter"/>
</dbReference>
<gene>
    <name evidence="2" type="ORF">PCHDS_000262700</name>
</gene>
<dbReference type="Pfam" id="PF06159">
    <property type="entry name" value="TRAPPC13_N"/>
    <property type="match status" value="1"/>
</dbReference>
<accession>A0A1C6YFQ3</accession>
<dbReference type="PANTHER" id="PTHR13134">
    <property type="entry name" value="TRAFFICKING PROTEIN PARTICLE COMPLEX SUBUNIT 13"/>
    <property type="match status" value="1"/>
</dbReference>
<dbReference type="EMBL" id="LT608191">
    <property type="protein sequence ID" value="SCM21960.1"/>
    <property type="molecule type" value="Genomic_DNA"/>
</dbReference>
<organism evidence="2 3">
    <name type="scientific">Plasmodium chabaudi adami</name>
    <dbReference type="NCBI Taxonomy" id="5826"/>
    <lineage>
        <taxon>Eukaryota</taxon>
        <taxon>Sar</taxon>
        <taxon>Alveolata</taxon>
        <taxon>Apicomplexa</taxon>
        <taxon>Aconoidasida</taxon>
        <taxon>Haemosporida</taxon>
        <taxon>Plasmodiidae</taxon>
        <taxon>Plasmodium</taxon>
        <taxon>Plasmodium (Vinckeia)</taxon>
    </lineage>
</organism>
<dbReference type="InterPro" id="IPR055427">
    <property type="entry name" value="TRAPPC13_N"/>
</dbReference>
<evidence type="ECO:0000259" key="1">
    <source>
        <dbReference type="Pfam" id="PF06159"/>
    </source>
</evidence>
<dbReference type="AlphaFoldDB" id="A0A1C6YFQ3"/>
<dbReference type="Proteomes" id="UP000507536">
    <property type="component" value="Chromosome 11"/>
</dbReference>
<reference evidence="2 3" key="1">
    <citation type="submission" date="2016-08" db="EMBL/GenBank/DDBJ databases">
        <authorList>
            <consortium name="Pathogen Informatics"/>
        </authorList>
    </citation>
    <scope>NUCLEOTIDE SEQUENCE [LARGE SCALE GENOMIC DNA]</scope>
    <source>
        <strain evidence="2 3">DS</strain>
    </source>
</reference>
<dbReference type="PANTHER" id="PTHR13134:SF3">
    <property type="entry name" value="TRAFFICKING PROTEIN PARTICLE COMPLEX SUBUNIT 13"/>
    <property type="match status" value="1"/>
</dbReference>
<sequence>MSEAKDGIQVELFRLSPPVLNHNIWNLFKIKEIEHTDFGKSANNDDVSLSNEFSFGLPTNSRKIYYGQNFTSQINISNNFKSDIQISEINLDVVTKENMFNIHKKNEDINIPPTGFFNFITSFVVNFLDIFVIHCTVDYFVENEPQKIRKEFNFISMDPFCIKSVILQKMDKLYIELRLKNLEDNNIMVNDIRLKDICYETIKNEEGGFKTHNGLHYFKKNDEYSMIFCVNDEKSKLNILNKEKDENITNIEIIYFSNDGGKGINTMHFLKKCMITDNLRIYLLESENPFYLINKIYKFEIVFENNTNENILIEILIHNNFNIHVVNNFVKAHTIEGKKKVSHFFDVLFINPGIHFFNKITIYNKKTKKKIDYIKLFKLFVK</sequence>
<proteinExistence type="predicted"/>
<dbReference type="InterPro" id="IPR010378">
    <property type="entry name" value="TRAPPC13"/>
</dbReference>
<feature type="domain" description="Trafficking protein particle complex subunit 13 N-terminal" evidence="1">
    <location>
        <begin position="14"/>
        <end position="155"/>
    </location>
</feature>
<evidence type="ECO:0000313" key="2">
    <source>
        <dbReference type="EMBL" id="SCM21960.1"/>
    </source>
</evidence>
<evidence type="ECO:0000313" key="3">
    <source>
        <dbReference type="Proteomes" id="UP000507536"/>
    </source>
</evidence>